<organism evidence="2 3">
    <name type="scientific">Thermogemmatispora aurantia</name>
    <dbReference type="NCBI Taxonomy" id="2045279"/>
    <lineage>
        <taxon>Bacteria</taxon>
        <taxon>Bacillati</taxon>
        <taxon>Chloroflexota</taxon>
        <taxon>Ktedonobacteria</taxon>
        <taxon>Thermogemmatisporales</taxon>
        <taxon>Thermogemmatisporaceae</taxon>
        <taxon>Thermogemmatispora</taxon>
    </lineage>
</organism>
<sequence>MTGDSRQAGSTAPAIHLNMHLGMLAFKEAGSSADQGLQGGRASNVEPPTENTLRVCYFPASRQEDEHNQTKTDQDSVDFSPFFSADHFYQSLPMIEKYVLEEDSQIYMFAQHSARLGQSAYRPAEPRIPPSHLMQDNV</sequence>
<name>A0A5J4KD82_9CHLR</name>
<gene>
    <name evidence="2" type="ORF">KTAU_35780</name>
</gene>
<protein>
    <submittedName>
        <fullName evidence="2">Uncharacterized protein</fullName>
    </submittedName>
</protein>
<dbReference type="AlphaFoldDB" id="A0A5J4KD82"/>
<reference evidence="2 3" key="1">
    <citation type="journal article" date="2019" name="Int. J. Syst. Evol. Microbiol.">
        <title>Thermogemmatispora aurantia sp. nov. and Thermogemmatispora argillosa sp. nov., within the class Ktedonobacteria, and emended description of the genus Thermogemmatispora.</title>
        <authorList>
            <person name="Zheng Y."/>
            <person name="Wang C.M."/>
            <person name="Sakai Y."/>
            <person name="Abe K."/>
            <person name="Yokota A."/>
            <person name="Yabe S."/>
        </authorList>
    </citation>
    <scope>NUCLEOTIDE SEQUENCE [LARGE SCALE GENOMIC DNA]</scope>
    <source>
        <strain evidence="2 3">A1-2</strain>
    </source>
</reference>
<dbReference type="EMBL" id="BKZV01000005">
    <property type="protein sequence ID" value="GER84942.1"/>
    <property type="molecule type" value="Genomic_DNA"/>
</dbReference>
<accession>A0A5J4KD82</accession>
<feature type="region of interest" description="Disordered" evidence="1">
    <location>
        <begin position="30"/>
        <end position="51"/>
    </location>
</feature>
<evidence type="ECO:0000313" key="3">
    <source>
        <dbReference type="Proteomes" id="UP000334820"/>
    </source>
</evidence>
<dbReference type="Proteomes" id="UP000334820">
    <property type="component" value="Unassembled WGS sequence"/>
</dbReference>
<evidence type="ECO:0000313" key="2">
    <source>
        <dbReference type="EMBL" id="GER84942.1"/>
    </source>
</evidence>
<comment type="caution">
    <text evidence="2">The sequence shown here is derived from an EMBL/GenBank/DDBJ whole genome shotgun (WGS) entry which is preliminary data.</text>
</comment>
<proteinExistence type="predicted"/>
<evidence type="ECO:0000256" key="1">
    <source>
        <dbReference type="SAM" id="MobiDB-lite"/>
    </source>
</evidence>
<keyword evidence="3" id="KW-1185">Reference proteome</keyword>